<gene>
    <name evidence="1" type="ORF">J2782_004408</name>
</gene>
<dbReference type="Proteomes" id="UP001184614">
    <property type="component" value="Unassembled WGS sequence"/>
</dbReference>
<accession>A0ABU1MF28</accession>
<evidence type="ECO:0000313" key="2">
    <source>
        <dbReference type="Proteomes" id="UP001184614"/>
    </source>
</evidence>
<keyword evidence="2" id="KW-1185">Reference proteome</keyword>
<reference evidence="1 2" key="1">
    <citation type="submission" date="2023-07" db="EMBL/GenBank/DDBJ databases">
        <title>Sorghum-associated microbial communities from plants grown in Nebraska, USA.</title>
        <authorList>
            <person name="Schachtman D."/>
        </authorList>
    </citation>
    <scope>NUCLEOTIDE SEQUENCE [LARGE SCALE GENOMIC DNA]</scope>
    <source>
        <strain evidence="1 2">DS1730</strain>
    </source>
</reference>
<proteinExistence type="predicted"/>
<protein>
    <submittedName>
        <fullName evidence="1">Uncharacterized protein</fullName>
    </submittedName>
</protein>
<comment type="caution">
    <text evidence="1">The sequence shown here is derived from an EMBL/GenBank/DDBJ whole genome shotgun (WGS) entry which is preliminary data.</text>
</comment>
<dbReference type="RefSeq" id="WP_310016125.1">
    <property type="nucleotide sequence ID" value="NZ_JAVDQT010000013.1"/>
</dbReference>
<organism evidence="1 2">
    <name type="scientific">Brucella pseudogrignonensis</name>
    <dbReference type="NCBI Taxonomy" id="419475"/>
    <lineage>
        <taxon>Bacteria</taxon>
        <taxon>Pseudomonadati</taxon>
        <taxon>Pseudomonadota</taxon>
        <taxon>Alphaproteobacteria</taxon>
        <taxon>Hyphomicrobiales</taxon>
        <taxon>Brucellaceae</taxon>
        <taxon>Brucella/Ochrobactrum group</taxon>
        <taxon>Brucella</taxon>
    </lineage>
</organism>
<dbReference type="EMBL" id="JAVDQT010000013">
    <property type="protein sequence ID" value="MDR6434655.1"/>
    <property type="molecule type" value="Genomic_DNA"/>
</dbReference>
<name>A0ABU1MF28_9HYPH</name>
<sequence>MNFMQVDNNVSFEDETLYCVVAQGIDLDFLQEDVANFIGEAVGENDYSDLSDDHTLIESYLLDSGKKLHVKISDIGLEDISKYTFVVSDSVLTDETFG</sequence>
<evidence type="ECO:0000313" key="1">
    <source>
        <dbReference type="EMBL" id="MDR6434655.1"/>
    </source>
</evidence>